<proteinExistence type="predicted"/>
<protein>
    <recommendedName>
        <fullName evidence="5">Phytanoyl-CoA dioxygenase domain-containing protein 1-like</fullName>
    </recommendedName>
</protein>
<gene>
    <name evidence="3" type="ORF">KP79_PYT10666</name>
</gene>
<dbReference type="EMBL" id="NEDP02003995">
    <property type="protein sequence ID" value="OWF47203.1"/>
    <property type="molecule type" value="Genomic_DNA"/>
</dbReference>
<dbReference type="InterPro" id="IPR008775">
    <property type="entry name" value="Phytyl_CoA_dOase-like"/>
</dbReference>
<evidence type="ECO:0000313" key="4">
    <source>
        <dbReference type="Proteomes" id="UP000242188"/>
    </source>
</evidence>
<accession>A0A210QEN9</accession>
<dbReference type="PANTHER" id="PTHR20883:SF14">
    <property type="entry name" value="PHYTANOYL-COA DIOXYGENASE"/>
    <property type="match status" value="1"/>
</dbReference>
<dbReference type="Proteomes" id="UP000242188">
    <property type="component" value="Unassembled WGS sequence"/>
</dbReference>
<reference evidence="3 4" key="1">
    <citation type="journal article" date="2017" name="Nat. Ecol. Evol.">
        <title>Scallop genome provides insights into evolution of bilaterian karyotype and development.</title>
        <authorList>
            <person name="Wang S."/>
            <person name="Zhang J."/>
            <person name="Jiao W."/>
            <person name="Li J."/>
            <person name="Xun X."/>
            <person name="Sun Y."/>
            <person name="Guo X."/>
            <person name="Huan P."/>
            <person name="Dong B."/>
            <person name="Zhang L."/>
            <person name="Hu X."/>
            <person name="Sun X."/>
            <person name="Wang J."/>
            <person name="Zhao C."/>
            <person name="Wang Y."/>
            <person name="Wang D."/>
            <person name="Huang X."/>
            <person name="Wang R."/>
            <person name="Lv J."/>
            <person name="Li Y."/>
            <person name="Zhang Z."/>
            <person name="Liu B."/>
            <person name="Lu W."/>
            <person name="Hui Y."/>
            <person name="Liang J."/>
            <person name="Zhou Z."/>
            <person name="Hou R."/>
            <person name="Li X."/>
            <person name="Liu Y."/>
            <person name="Li H."/>
            <person name="Ning X."/>
            <person name="Lin Y."/>
            <person name="Zhao L."/>
            <person name="Xing Q."/>
            <person name="Dou J."/>
            <person name="Li Y."/>
            <person name="Mao J."/>
            <person name="Guo H."/>
            <person name="Dou H."/>
            <person name="Li T."/>
            <person name="Mu C."/>
            <person name="Jiang W."/>
            <person name="Fu Q."/>
            <person name="Fu X."/>
            <person name="Miao Y."/>
            <person name="Liu J."/>
            <person name="Yu Q."/>
            <person name="Li R."/>
            <person name="Liao H."/>
            <person name="Li X."/>
            <person name="Kong Y."/>
            <person name="Jiang Z."/>
            <person name="Chourrout D."/>
            <person name="Li R."/>
            <person name="Bao Z."/>
        </authorList>
    </citation>
    <scope>NUCLEOTIDE SEQUENCE [LARGE SCALE GENOMIC DNA]</scope>
    <source>
        <strain evidence="3 4">PY_sf001</strain>
    </source>
</reference>
<dbReference type="OrthoDB" id="445007at2759"/>
<sequence>MATDAEDRSKWPGYIEDGHPEVFDIRAMPPQPKRRKPGQLSPEEIRQYFEEGYVIVKDFFTKEELEPCLRDFEILVENLAQKLYKGGKIKDLYEESDVYTRLIKLNEEFPGAAVLLHKIGKLPQSLRNLWGNERLLNVVEQVLGPDISGMPNWNLRTKTPYNEELTVPWHQDAGYLDNDAYKTLLATVWIPFLDTNKHNGCMEVIPKGHRTGRVGMHQCCSGGTWYIMIEEEEMKKTLCCSAEDRKLCAIPFGGFLLFNNVIPHRSLENFSNQVRWSIDLRFKKTGLPNGMFGLKPDVEMRSSKDPNMKIDWETFDSIDRTKQQMASVKDIVKVEEDQEFDCSVQGPWMRKWELTHSNIHVKKHQYMERVRAQQEEEKQQQEIKESPARKKRKQED</sequence>
<dbReference type="AlphaFoldDB" id="A0A210QEN9"/>
<dbReference type="PANTHER" id="PTHR20883">
    <property type="entry name" value="PHYTANOYL-COA DIOXYGENASE DOMAIN CONTAINING 1"/>
    <property type="match status" value="1"/>
</dbReference>
<feature type="region of interest" description="Disordered" evidence="2">
    <location>
        <begin position="370"/>
        <end position="396"/>
    </location>
</feature>
<dbReference type="Gene3D" id="2.60.120.620">
    <property type="entry name" value="q2cbj1_9rhob like domain"/>
    <property type="match status" value="1"/>
</dbReference>
<keyword evidence="4" id="KW-1185">Reference proteome</keyword>
<comment type="cofactor">
    <cofactor evidence="1">
        <name>Fe cation</name>
        <dbReference type="ChEBI" id="CHEBI:24875"/>
    </cofactor>
</comment>
<evidence type="ECO:0000256" key="2">
    <source>
        <dbReference type="SAM" id="MobiDB-lite"/>
    </source>
</evidence>
<organism evidence="3 4">
    <name type="scientific">Mizuhopecten yessoensis</name>
    <name type="common">Japanese scallop</name>
    <name type="synonym">Patinopecten yessoensis</name>
    <dbReference type="NCBI Taxonomy" id="6573"/>
    <lineage>
        <taxon>Eukaryota</taxon>
        <taxon>Metazoa</taxon>
        <taxon>Spiralia</taxon>
        <taxon>Lophotrochozoa</taxon>
        <taxon>Mollusca</taxon>
        <taxon>Bivalvia</taxon>
        <taxon>Autobranchia</taxon>
        <taxon>Pteriomorphia</taxon>
        <taxon>Pectinida</taxon>
        <taxon>Pectinoidea</taxon>
        <taxon>Pectinidae</taxon>
        <taxon>Mizuhopecten</taxon>
    </lineage>
</organism>
<comment type="caution">
    <text evidence="3">The sequence shown here is derived from an EMBL/GenBank/DDBJ whole genome shotgun (WGS) entry which is preliminary data.</text>
</comment>
<evidence type="ECO:0000313" key="3">
    <source>
        <dbReference type="EMBL" id="OWF47203.1"/>
    </source>
</evidence>
<dbReference type="SUPFAM" id="SSF51197">
    <property type="entry name" value="Clavaminate synthase-like"/>
    <property type="match status" value="1"/>
</dbReference>
<evidence type="ECO:0000256" key="1">
    <source>
        <dbReference type="ARBA" id="ARBA00001962"/>
    </source>
</evidence>
<dbReference type="Pfam" id="PF05721">
    <property type="entry name" value="PhyH"/>
    <property type="match status" value="1"/>
</dbReference>
<evidence type="ECO:0008006" key="5">
    <source>
        <dbReference type="Google" id="ProtNLM"/>
    </source>
</evidence>
<name>A0A210QEN9_MIZYE</name>